<feature type="transmembrane region" description="Helical" evidence="1">
    <location>
        <begin position="55"/>
        <end position="82"/>
    </location>
</feature>
<feature type="transmembrane region" description="Helical" evidence="1">
    <location>
        <begin position="542"/>
        <end position="562"/>
    </location>
</feature>
<evidence type="ECO:0000313" key="3">
    <source>
        <dbReference type="Proteomes" id="UP001055219"/>
    </source>
</evidence>
<sequence>MIDEPNSPQWTQAAHPGRTISIAVVCAFGHWAVVLAALGALYMRPLRVEGIDQRIVGAPAGLTVGAATLTITFVASLLAFLLNYGAKSALQLHFALRLQRNNGIRKNEADAAWTSLNGSFFCRPNKYTPVLVNAIVGGAIIASQFSVFTSSTTTQRPLNVTGVNLDQLEVTGLSGSEDMVWPYYSQNEVFGVDTGGQDPSFHYFYTAMQNSNINLYSAANTSADASFSALGRISNSLVRPAENHADPTQGGLVYQHRTAFGATADVVKTSTFAGQSDADDVVTTCGQVFTKDAVECKWYTADTGVITDFGIYNSGLNGGYFSFHDPDLELRGRDLNISDARMTASYLEELDDSSYVVVFASMFSGDMAIAVGNNPSAYPGFEVLGASFALVSGRCVIQENVFRLASLQWTRVGTVDVAVSAADDFFLGCSNNQLGDPNEPLPHNTATSTGRIIAEHIQALLTPPDNVQAIGGLGSLVKSRLTKAFEMPALEGNDMLTYVITGLLASGMTADLELGTLDTAQSTAIIDFVRYETRFGVKGSPWVLASLAIPASSTLLLFIFLARIGRKNSDFPADNLFELSLLTSIPRQSVTQEEERLAWRNNELVCGISNSPTA</sequence>
<keyword evidence="3" id="KW-1185">Reference proteome</keyword>
<comment type="caution">
    <text evidence="2">The sequence shown here is derived from an EMBL/GenBank/DDBJ whole genome shotgun (WGS) entry which is preliminary data.</text>
</comment>
<organism evidence="2 3">
    <name type="scientific">Emericellopsis cladophorae</name>
    <dbReference type="NCBI Taxonomy" id="2686198"/>
    <lineage>
        <taxon>Eukaryota</taxon>
        <taxon>Fungi</taxon>
        <taxon>Dikarya</taxon>
        <taxon>Ascomycota</taxon>
        <taxon>Pezizomycotina</taxon>
        <taxon>Sordariomycetes</taxon>
        <taxon>Hypocreomycetidae</taxon>
        <taxon>Hypocreales</taxon>
        <taxon>Bionectriaceae</taxon>
        <taxon>Emericellopsis</taxon>
    </lineage>
</organism>
<reference evidence="2" key="2">
    <citation type="submission" date="2022-07" db="EMBL/GenBank/DDBJ databases">
        <authorList>
            <person name="Goncalves M.F.M."/>
            <person name="Hilario S."/>
            <person name="Van De Peer Y."/>
            <person name="Esteves A.C."/>
            <person name="Alves A."/>
        </authorList>
    </citation>
    <scope>NUCLEOTIDE SEQUENCE</scope>
    <source>
        <strain evidence="2">MUM 19.33</strain>
    </source>
</reference>
<keyword evidence="1" id="KW-0472">Membrane</keyword>
<accession>A0A9Q0BE71</accession>
<dbReference type="GeneID" id="75831747"/>
<proteinExistence type="predicted"/>
<evidence type="ECO:0000313" key="2">
    <source>
        <dbReference type="EMBL" id="KAI6781551.1"/>
    </source>
</evidence>
<keyword evidence="1" id="KW-1133">Transmembrane helix</keyword>
<reference evidence="2" key="1">
    <citation type="journal article" date="2021" name="J Fungi (Basel)">
        <title>Genomic and Metabolomic Analyses of the Marine Fungus Emericellopsis cladophorae: Insights into Saltwater Adaptability Mechanisms and Its Biosynthetic Potential.</title>
        <authorList>
            <person name="Goncalves M.F.M."/>
            <person name="Hilario S."/>
            <person name="Van de Peer Y."/>
            <person name="Esteves A.C."/>
            <person name="Alves A."/>
        </authorList>
    </citation>
    <scope>NUCLEOTIDE SEQUENCE</scope>
    <source>
        <strain evidence="2">MUM 19.33</strain>
    </source>
</reference>
<keyword evidence="1" id="KW-0812">Transmembrane</keyword>
<protein>
    <submittedName>
        <fullName evidence="2">Uncharacterized protein</fullName>
    </submittedName>
</protein>
<dbReference type="EMBL" id="JAGIXG020000020">
    <property type="protein sequence ID" value="KAI6781551.1"/>
    <property type="molecule type" value="Genomic_DNA"/>
</dbReference>
<gene>
    <name evidence="2" type="ORF">J7T54_005262</name>
</gene>
<name>A0A9Q0BE71_9HYPO</name>
<evidence type="ECO:0000256" key="1">
    <source>
        <dbReference type="SAM" id="Phobius"/>
    </source>
</evidence>
<dbReference type="RefSeq" id="XP_051362407.1">
    <property type="nucleotide sequence ID" value="XM_051506203.1"/>
</dbReference>
<feature type="transmembrane region" description="Helical" evidence="1">
    <location>
        <begin position="20"/>
        <end position="43"/>
    </location>
</feature>
<dbReference type="AlphaFoldDB" id="A0A9Q0BE71"/>
<dbReference type="Proteomes" id="UP001055219">
    <property type="component" value="Unassembled WGS sequence"/>
</dbReference>